<dbReference type="STRING" id="1003.SAMN04488541_102769"/>
<evidence type="ECO:0000256" key="1">
    <source>
        <dbReference type="ARBA" id="ARBA00023002"/>
    </source>
</evidence>
<dbReference type="EMBL" id="FONY01000027">
    <property type="protein sequence ID" value="SFF35120.1"/>
    <property type="molecule type" value="Genomic_DNA"/>
</dbReference>
<evidence type="ECO:0000259" key="2">
    <source>
        <dbReference type="Pfam" id="PF00171"/>
    </source>
</evidence>
<dbReference type="OrthoDB" id="9770537at2"/>
<dbReference type="Pfam" id="PF00171">
    <property type="entry name" value="Aldedh"/>
    <property type="match status" value="1"/>
</dbReference>
<dbReference type="InterPro" id="IPR015590">
    <property type="entry name" value="Aldehyde_DH_dom"/>
</dbReference>
<proteinExistence type="predicted"/>
<dbReference type="InterPro" id="IPR044151">
    <property type="entry name" value="ALDH_KGSADH"/>
</dbReference>
<dbReference type="SUPFAM" id="SSF53720">
    <property type="entry name" value="ALDH-like"/>
    <property type="match status" value="1"/>
</dbReference>
<dbReference type="PANTHER" id="PTHR43353">
    <property type="entry name" value="SUCCINATE-SEMIALDEHYDE DEHYDROGENASE, MITOCHONDRIAL"/>
    <property type="match status" value="1"/>
</dbReference>
<dbReference type="InterPro" id="IPR016161">
    <property type="entry name" value="Ald_DH/histidinol_DH"/>
</dbReference>
<dbReference type="InterPro" id="IPR050740">
    <property type="entry name" value="Aldehyde_DH_Superfamily"/>
</dbReference>
<sequence>MIKDATSVEIDETIQKAHKAFLMYRNLGGKEKAQLLRKIADEIEALGNELISTASKESNLPEARLTGERGRTTGQLRLFASLVEEGSWVEASIDTAIPDRQPLPKPDIRKMLIPMGTIVVFGASNFPLAFSTAGGDTASALAAGCTVVVKAHPAHPETSNLVAQAIWNALEKCNLPREIFGHLHGKSADVGKNLVLHPLVKAVAFTGSFHGGKALFDLANQRKNPIPVFAEMGSINPVILLPDALKHRSESIATQFAGSITLGAGQFCTKPGILIGVENADLENFIAVLSQQITNTKPATMLYEGIAFNYDCQRRILSAQNGVKVEAEASTPADKGQGLPTLASVYATEFLKNPTLHEEVFGAFALIVKCKHQGEIQQVIQSLAGQLTATVIGEKEELLNSKDLVDALREVVGRIVFNGVPTGVEVCYSMQHGGVFPATTDSRFTSVGTGAIKRFVRPVAFQNFPDELLPSELQASNPLNIWRLVNGEWGKV</sequence>
<feature type="domain" description="Aldehyde dehydrogenase" evidence="2">
    <location>
        <begin position="2"/>
        <end position="434"/>
    </location>
</feature>
<dbReference type="AlphaFoldDB" id="A0A1I2I0K5"/>
<reference evidence="3 4" key="1">
    <citation type="submission" date="2016-10" db="EMBL/GenBank/DDBJ databases">
        <authorList>
            <person name="de Groot N.N."/>
        </authorList>
    </citation>
    <scope>NUCLEOTIDE SEQUENCE [LARGE SCALE GENOMIC DNA]</scope>
    <source>
        <strain>GEY</strain>
        <strain evidence="4">DSM 9560</strain>
    </source>
</reference>
<gene>
    <name evidence="3" type="ORF">SAMN04488541_102769</name>
</gene>
<evidence type="ECO:0000313" key="4">
    <source>
        <dbReference type="Proteomes" id="UP000199513"/>
    </source>
</evidence>
<name>A0A1I2I0K5_9BACT</name>
<dbReference type="Gene3D" id="3.40.605.10">
    <property type="entry name" value="Aldehyde Dehydrogenase, Chain A, domain 1"/>
    <property type="match status" value="2"/>
</dbReference>
<dbReference type="RefSeq" id="WP_091548068.1">
    <property type="nucleotide sequence ID" value="NZ_FONY01000027.1"/>
</dbReference>
<dbReference type="PANTHER" id="PTHR43353:SF3">
    <property type="entry name" value="ALDEHYDE DEHYDROGENASE-RELATED"/>
    <property type="match status" value="1"/>
</dbReference>
<accession>A0A1I2I0K5</accession>
<organism evidence="3 4">
    <name type="scientific">Thermoflexibacter ruber</name>
    <dbReference type="NCBI Taxonomy" id="1003"/>
    <lineage>
        <taxon>Bacteria</taxon>
        <taxon>Pseudomonadati</taxon>
        <taxon>Bacteroidota</taxon>
        <taxon>Cytophagia</taxon>
        <taxon>Cytophagales</taxon>
        <taxon>Thermoflexibacteraceae</taxon>
        <taxon>Thermoflexibacter</taxon>
    </lineage>
</organism>
<keyword evidence="1" id="KW-0560">Oxidoreductase</keyword>
<dbReference type="GO" id="GO:0016620">
    <property type="term" value="F:oxidoreductase activity, acting on the aldehyde or oxo group of donors, NAD or NADP as acceptor"/>
    <property type="evidence" value="ECO:0007669"/>
    <property type="project" value="InterPro"/>
</dbReference>
<protein>
    <submittedName>
        <fullName evidence="3">NADP-dependent aldehyde dehydrogenase</fullName>
    </submittedName>
</protein>
<evidence type="ECO:0000313" key="3">
    <source>
        <dbReference type="EMBL" id="SFF35120.1"/>
    </source>
</evidence>
<keyword evidence="4" id="KW-1185">Reference proteome</keyword>
<dbReference type="CDD" id="cd07129">
    <property type="entry name" value="ALDH_KGSADH"/>
    <property type="match status" value="1"/>
</dbReference>
<dbReference type="InterPro" id="IPR016162">
    <property type="entry name" value="Ald_DH_N"/>
</dbReference>
<dbReference type="Proteomes" id="UP000199513">
    <property type="component" value="Unassembled WGS sequence"/>
</dbReference>